<dbReference type="PANTHER" id="PTHR34136">
    <property type="match status" value="1"/>
</dbReference>
<keyword evidence="1 5" id="KW-0328">Glycosyltransferase</keyword>
<evidence type="ECO:0000256" key="3">
    <source>
        <dbReference type="ARBA" id="ARBA00022944"/>
    </source>
</evidence>
<dbReference type="EMBL" id="SMAL01000007">
    <property type="protein sequence ID" value="TCT14112.1"/>
    <property type="molecule type" value="Genomic_DNA"/>
</dbReference>
<gene>
    <name evidence="6" type="ORF">EDC18_107181</name>
</gene>
<reference evidence="6 7" key="1">
    <citation type="submission" date="2019-03" db="EMBL/GenBank/DDBJ databases">
        <title>Genomic Encyclopedia of Type Strains, Phase IV (KMG-IV): sequencing the most valuable type-strain genomes for metagenomic binning, comparative biology and taxonomic classification.</title>
        <authorList>
            <person name="Goeker M."/>
        </authorList>
    </citation>
    <scope>NUCLEOTIDE SEQUENCE [LARGE SCALE GENOMIC DNA]</scope>
    <source>
        <strain evidence="6 7">DSM 24629</strain>
    </source>
</reference>
<evidence type="ECO:0000256" key="2">
    <source>
        <dbReference type="ARBA" id="ARBA00022679"/>
    </source>
</evidence>
<proteinExistence type="inferred from homology"/>
<comment type="similarity">
    <text evidence="5">Belongs to the glycosyltransferase 26 family. TagA/TarA subfamily.</text>
</comment>
<comment type="pathway">
    <text evidence="5">Cell wall biogenesis; teichoic acid biosynthesis.</text>
</comment>
<comment type="caution">
    <text evidence="6">The sequence shown here is derived from an EMBL/GenBank/DDBJ whole genome shotgun (WGS) entry which is preliminary data.</text>
</comment>
<dbReference type="InterPro" id="IPR034714">
    <property type="entry name" value="TagA_TarA"/>
</dbReference>
<sequence length="242" mass="27215">MEKKVNIIGIKFNHISMKQAIDLVMGYLVTANEKTHMICTPNPEIVMIAQKEGRLKEIINSSDLVVPDGIGIVKAAKILGNPLPERVAGYDLVQNVFRKISKTVHTVYFLGGAPGVAEIAAKNMMEKHPGLKVIGYQDGYFSQDKEKTIIEEINSLSPDLLLVGFGAPKQEFWISDNKNKLKVKACIGVGGSFDVMSGQIKRAPKWMIKCNLEWFYRLIKQPTRIKRMILLPIFMIKVIFNR</sequence>
<dbReference type="UniPathway" id="UPA00632"/>
<dbReference type="InterPro" id="IPR004629">
    <property type="entry name" value="WecG_TagA_CpsF"/>
</dbReference>
<evidence type="ECO:0000313" key="7">
    <source>
        <dbReference type="Proteomes" id="UP000294902"/>
    </source>
</evidence>
<dbReference type="HAMAP" id="MF_02070">
    <property type="entry name" value="TagA_TarA"/>
    <property type="match status" value="1"/>
</dbReference>
<dbReference type="EC" id="2.4.1.187" evidence="5"/>
<evidence type="ECO:0000256" key="4">
    <source>
        <dbReference type="ARBA" id="ARBA00023316"/>
    </source>
</evidence>
<dbReference type="RefSeq" id="WP_132253114.1">
    <property type="nucleotide sequence ID" value="NZ_SMAL01000007.1"/>
</dbReference>
<accession>A0A4R3MND6</accession>
<keyword evidence="3 5" id="KW-0777">Teichoic acid biosynthesis</keyword>
<dbReference type="AlphaFoldDB" id="A0A4R3MND6"/>
<comment type="function">
    <text evidence="5">Catalyzes the conversion of GlcNAc-PP-undecaprenol into ManNAc-GlcNAc-PP-undecaprenol, the first committed lipid intermediate in the de novo synthesis of teichoic acid.</text>
</comment>
<name>A0A4R3MND6_9FIRM</name>
<protein>
    <recommendedName>
        <fullName evidence="5">N-acetylglucosaminyldiphosphoundecaprenol N-acetyl-beta-D-mannosaminyltransferase</fullName>
        <ecNumber evidence="5">2.4.1.187</ecNumber>
    </recommendedName>
    <alternativeName>
        <fullName evidence="5">N-acetylmannosaminyltransferase</fullName>
    </alternativeName>
    <alternativeName>
        <fullName evidence="5">UDP-N-acetylmannosamine transferase</fullName>
    </alternativeName>
    <alternativeName>
        <fullName evidence="5">UDP-N-acetylmannosamine:N-acetylglucosaminyl pyrophosphorylundecaprenol N-acetylmannosaminyltransferase</fullName>
    </alternativeName>
</protein>
<keyword evidence="7" id="KW-1185">Reference proteome</keyword>
<dbReference type="NCBIfam" id="TIGR00696">
    <property type="entry name" value="wecG_tagA_cpsF"/>
    <property type="match status" value="1"/>
</dbReference>
<organism evidence="6 7">
    <name type="scientific">Natranaerovirga pectinivora</name>
    <dbReference type="NCBI Taxonomy" id="682400"/>
    <lineage>
        <taxon>Bacteria</taxon>
        <taxon>Bacillati</taxon>
        <taxon>Bacillota</taxon>
        <taxon>Clostridia</taxon>
        <taxon>Lachnospirales</taxon>
        <taxon>Natranaerovirgaceae</taxon>
        <taxon>Natranaerovirga</taxon>
    </lineage>
</organism>
<keyword evidence="2 5" id="KW-0808">Transferase</keyword>
<keyword evidence="4 5" id="KW-0961">Cell wall biogenesis/degradation</keyword>
<dbReference type="GO" id="GO:0071555">
    <property type="term" value="P:cell wall organization"/>
    <property type="evidence" value="ECO:0007669"/>
    <property type="project" value="UniProtKB-KW"/>
</dbReference>
<evidence type="ECO:0000256" key="5">
    <source>
        <dbReference type="HAMAP-Rule" id="MF_02070"/>
    </source>
</evidence>
<dbReference type="GO" id="GO:0047244">
    <property type="term" value="F:N-acetylglucosaminyldiphosphoundecaprenol N-acetyl-beta-D-mannosaminyltransferase activity"/>
    <property type="evidence" value="ECO:0007669"/>
    <property type="project" value="UniProtKB-UniRule"/>
</dbReference>
<dbReference type="OrthoDB" id="9771846at2"/>
<comment type="catalytic activity">
    <reaction evidence="5">
        <text>UDP-N-acetyl-alpha-D-mannosamine + N-acetyl-alpha-D-glucosaminyl-di-trans,octa-cis-undecaprenyl diphosphate = N-acetyl-beta-D-mannosaminyl-(1-&gt;4)-N-acetyl-alpha-D-glucosaminyl di-trans,octa-cis-undecaprenyl diphosphate + UDP + H(+)</text>
        <dbReference type="Rhea" id="RHEA:16053"/>
        <dbReference type="ChEBI" id="CHEBI:15378"/>
        <dbReference type="ChEBI" id="CHEBI:58223"/>
        <dbReference type="ChEBI" id="CHEBI:62959"/>
        <dbReference type="ChEBI" id="CHEBI:68623"/>
        <dbReference type="ChEBI" id="CHEBI:132210"/>
        <dbReference type="EC" id="2.4.1.187"/>
    </reaction>
</comment>
<dbReference type="Proteomes" id="UP000294902">
    <property type="component" value="Unassembled WGS sequence"/>
</dbReference>
<dbReference type="CDD" id="cd06533">
    <property type="entry name" value="Glyco_transf_WecG_TagA"/>
    <property type="match status" value="1"/>
</dbReference>
<evidence type="ECO:0000256" key="1">
    <source>
        <dbReference type="ARBA" id="ARBA00022676"/>
    </source>
</evidence>
<dbReference type="PANTHER" id="PTHR34136:SF1">
    <property type="entry name" value="UDP-N-ACETYL-D-MANNOSAMINURONIC ACID TRANSFERASE"/>
    <property type="match status" value="1"/>
</dbReference>
<evidence type="ECO:0000313" key="6">
    <source>
        <dbReference type="EMBL" id="TCT14112.1"/>
    </source>
</evidence>
<dbReference type="GO" id="GO:0019350">
    <property type="term" value="P:teichoic acid biosynthetic process"/>
    <property type="evidence" value="ECO:0007669"/>
    <property type="project" value="UniProtKB-UniRule"/>
</dbReference>
<dbReference type="Pfam" id="PF03808">
    <property type="entry name" value="Glyco_tran_WecG"/>
    <property type="match status" value="1"/>
</dbReference>